<comment type="subcellular location">
    <subcellularLocation>
        <location evidence="1">Cell membrane</location>
        <topology evidence="1">Multi-pass membrane protein</topology>
    </subcellularLocation>
</comment>
<evidence type="ECO:0000256" key="3">
    <source>
        <dbReference type="ARBA" id="ARBA00022676"/>
    </source>
</evidence>
<dbReference type="RefSeq" id="WP_169492999.1">
    <property type="nucleotide sequence ID" value="NZ_JABBGM010000003.1"/>
</dbReference>
<evidence type="ECO:0000313" key="9">
    <source>
        <dbReference type="EMBL" id="NML93733.1"/>
    </source>
</evidence>
<feature type="transmembrane region" description="Helical" evidence="8">
    <location>
        <begin position="298"/>
        <end position="323"/>
    </location>
</feature>
<evidence type="ECO:0000256" key="8">
    <source>
        <dbReference type="SAM" id="Phobius"/>
    </source>
</evidence>
<feature type="transmembrane region" description="Helical" evidence="8">
    <location>
        <begin position="343"/>
        <end position="361"/>
    </location>
</feature>
<evidence type="ECO:0000256" key="4">
    <source>
        <dbReference type="ARBA" id="ARBA00022679"/>
    </source>
</evidence>
<keyword evidence="3" id="KW-0328">Glycosyltransferase</keyword>
<feature type="transmembrane region" description="Helical" evidence="8">
    <location>
        <begin position="214"/>
        <end position="237"/>
    </location>
</feature>
<keyword evidence="6 8" id="KW-1133">Transmembrane helix</keyword>
<name>A0A7Y0BP25_9SPHN</name>
<dbReference type="PANTHER" id="PTHR33908">
    <property type="entry name" value="MANNOSYLTRANSFERASE YKCB-RELATED"/>
    <property type="match status" value="1"/>
</dbReference>
<sequence length="490" mass="52691">MATIMATGALAQGDETRRGERAAAWWPALAILLMALACRLWWFGNPATDLDAPFYSYVGNAMLHGQLPYVDVWDRKPIGLFLIYAAAHAAFGPGANAYLTVALGFAWGGAFLTFLIARRLAGQGTGLVCAALYLLGLDAYGSRGGQSELFFAVPCLAMAWLLVVRRGSFRALALAMLLGGIAIQIKYSVAPFCAVAGLIALVQRWQVYRRPLRLGAEALGFAAIGLAPTLLAWLAYVAMGEGQAFVFANFVSIFLRPVTVGRWPAETLAAIGPLFLTAAVGLWAFFRMGRSYAKGDYAILAALAAGAIAAIFSTANVLAYYYAFLVPWAVLLAVPFIDVRVRAGQIGAALLLAAFLVAANYPSRIAESRRDVATFDRIVQRIGDGGRRGGLYVVYGPSSLYLATGTQGGRFAFPSHHSAGFEDGALGVSQRALVEAALNRHPRFVVTLTDPRMDPQSHTAPIVARAMRQGYVARERGTILSQDLTLWERR</sequence>
<dbReference type="GO" id="GO:0016763">
    <property type="term" value="F:pentosyltransferase activity"/>
    <property type="evidence" value="ECO:0007669"/>
    <property type="project" value="TreeGrafter"/>
</dbReference>
<evidence type="ECO:0000256" key="6">
    <source>
        <dbReference type="ARBA" id="ARBA00022989"/>
    </source>
</evidence>
<keyword evidence="4" id="KW-0808">Transferase</keyword>
<feature type="transmembrane region" description="Helical" evidence="8">
    <location>
        <begin position="124"/>
        <end position="141"/>
    </location>
</feature>
<proteinExistence type="predicted"/>
<dbReference type="GO" id="GO:0009103">
    <property type="term" value="P:lipopolysaccharide biosynthetic process"/>
    <property type="evidence" value="ECO:0007669"/>
    <property type="project" value="UniProtKB-ARBA"/>
</dbReference>
<comment type="caution">
    <text evidence="9">The sequence shown here is derived from an EMBL/GenBank/DDBJ whole genome shotgun (WGS) entry which is preliminary data.</text>
</comment>
<dbReference type="PANTHER" id="PTHR33908:SF11">
    <property type="entry name" value="MEMBRANE PROTEIN"/>
    <property type="match status" value="1"/>
</dbReference>
<protein>
    <recommendedName>
        <fullName evidence="11">Glycosyltransferase RgtA/B/C/D-like domain-containing protein</fullName>
    </recommendedName>
</protein>
<keyword evidence="5 8" id="KW-0812">Transmembrane</keyword>
<keyword evidence="10" id="KW-1185">Reference proteome</keyword>
<dbReference type="GO" id="GO:0005886">
    <property type="term" value="C:plasma membrane"/>
    <property type="evidence" value="ECO:0007669"/>
    <property type="project" value="UniProtKB-SubCell"/>
</dbReference>
<gene>
    <name evidence="9" type="ORF">HHL27_08640</name>
</gene>
<evidence type="ECO:0000313" key="10">
    <source>
        <dbReference type="Proteomes" id="UP000583556"/>
    </source>
</evidence>
<dbReference type="InterPro" id="IPR050297">
    <property type="entry name" value="LipidA_mod_glycosyltrf_83"/>
</dbReference>
<evidence type="ECO:0000256" key="7">
    <source>
        <dbReference type="ARBA" id="ARBA00023136"/>
    </source>
</evidence>
<feature type="transmembrane region" description="Helical" evidence="8">
    <location>
        <begin position="267"/>
        <end position="286"/>
    </location>
</feature>
<evidence type="ECO:0008006" key="11">
    <source>
        <dbReference type="Google" id="ProtNLM"/>
    </source>
</evidence>
<dbReference type="AlphaFoldDB" id="A0A7Y0BP25"/>
<dbReference type="Proteomes" id="UP000583556">
    <property type="component" value="Unassembled WGS sequence"/>
</dbReference>
<accession>A0A7Y0BP25</accession>
<evidence type="ECO:0000256" key="1">
    <source>
        <dbReference type="ARBA" id="ARBA00004651"/>
    </source>
</evidence>
<evidence type="ECO:0000256" key="5">
    <source>
        <dbReference type="ARBA" id="ARBA00022692"/>
    </source>
</evidence>
<keyword evidence="7 8" id="KW-0472">Membrane</keyword>
<keyword evidence="2" id="KW-1003">Cell membrane</keyword>
<feature type="transmembrane region" description="Helical" evidence="8">
    <location>
        <begin position="171"/>
        <end position="202"/>
    </location>
</feature>
<organism evidence="9 10">
    <name type="scientific">Novosphingobium olei</name>
    <dbReference type="NCBI Taxonomy" id="2728851"/>
    <lineage>
        <taxon>Bacteria</taxon>
        <taxon>Pseudomonadati</taxon>
        <taxon>Pseudomonadota</taxon>
        <taxon>Alphaproteobacteria</taxon>
        <taxon>Sphingomonadales</taxon>
        <taxon>Sphingomonadaceae</taxon>
        <taxon>Novosphingobium</taxon>
    </lineage>
</organism>
<reference evidence="9 10" key="1">
    <citation type="submission" date="2020-04" db="EMBL/GenBank/DDBJ databases">
        <title>Novosphingobium sp. TW-4 isolated from soil.</title>
        <authorList>
            <person name="Dahal R.H."/>
            <person name="Chaudhary D.K."/>
        </authorList>
    </citation>
    <scope>NUCLEOTIDE SEQUENCE [LARGE SCALE GENOMIC DNA]</scope>
    <source>
        <strain evidence="9 10">TW-4</strain>
    </source>
</reference>
<dbReference type="EMBL" id="JABBGM010000003">
    <property type="protein sequence ID" value="NML93733.1"/>
    <property type="molecule type" value="Genomic_DNA"/>
</dbReference>
<feature type="transmembrane region" description="Helical" evidence="8">
    <location>
        <begin position="23"/>
        <end position="42"/>
    </location>
</feature>
<feature type="transmembrane region" description="Helical" evidence="8">
    <location>
        <begin position="97"/>
        <end position="117"/>
    </location>
</feature>
<evidence type="ECO:0000256" key="2">
    <source>
        <dbReference type="ARBA" id="ARBA00022475"/>
    </source>
</evidence>